<accession>V8R4H7</accession>
<dbReference type="EMBL" id="AYMZ01000008">
    <property type="protein sequence ID" value="ETF06827.1"/>
    <property type="molecule type" value="Genomic_DNA"/>
</dbReference>
<organism evidence="2 3">
    <name type="scientific">Pseudomonas moraviensis R28-S</name>
    <dbReference type="NCBI Taxonomy" id="1395516"/>
    <lineage>
        <taxon>Bacteria</taxon>
        <taxon>Pseudomonadati</taxon>
        <taxon>Pseudomonadota</taxon>
        <taxon>Gammaproteobacteria</taxon>
        <taxon>Pseudomonadales</taxon>
        <taxon>Pseudomonadaceae</taxon>
        <taxon>Pseudomonas</taxon>
    </lineage>
</organism>
<feature type="transmembrane region" description="Helical" evidence="1">
    <location>
        <begin position="182"/>
        <end position="204"/>
    </location>
</feature>
<comment type="caution">
    <text evidence="2">The sequence shown here is derived from an EMBL/GenBank/DDBJ whole genome shotgun (WGS) entry which is preliminary data.</text>
</comment>
<name>V8R4H7_9PSED</name>
<dbReference type="Proteomes" id="UP000024771">
    <property type="component" value="Chromosome"/>
</dbReference>
<reference evidence="2 3" key="1">
    <citation type="journal article" date="2014" name="Genome Announc.">
        <title>Draft Genome Sequence of Pseudomonas moraviensis R28-S.</title>
        <authorList>
            <person name="Hunter S.S."/>
            <person name="Yano H."/>
            <person name="Loftie-Eaton W."/>
            <person name="Hughes J."/>
            <person name="De Gelder L."/>
            <person name="Stragier P."/>
            <person name="De Vos P."/>
            <person name="Settles M.L."/>
            <person name="Top E.M."/>
        </authorList>
    </citation>
    <scope>NUCLEOTIDE SEQUENCE [LARGE SCALE GENOMIC DNA]</scope>
    <source>
        <strain evidence="3">R28</strain>
    </source>
</reference>
<keyword evidence="1" id="KW-0812">Transmembrane</keyword>
<evidence type="ECO:0000313" key="3">
    <source>
        <dbReference type="Proteomes" id="UP000024771"/>
    </source>
</evidence>
<sequence length="215" mass="24197">MRIFKWFKKEKIVDFVKDEFTLDGYDSDIHAINAFYTCFVDYEHSGSFKLEPIGYDNKTDINYFGSTIDGEVIMEGVQTKNLYKLVEFITVNRLWPEQLIAAGIDPSFTRVVEALDAAPDKDPAIGRAFRTYPIAMLSIGYIAVGEIGLANITNTQPLNAGRQAIRKIHKITRKTISLKARLIRTFVLGFILILGFVAVISYVMDSLKSAGIDLQ</sequence>
<protein>
    <submittedName>
        <fullName evidence="2">Uncharacterized protein</fullName>
    </submittedName>
</protein>
<keyword evidence="1" id="KW-1133">Transmembrane helix</keyword>
<evidence type="ECO:0000256" key="1">
    <source>
        <dbReference type="SAM" id="Phobius"/>
    </source>
</evidence>
<evidence type="ECO:0000313" key="2">
    <source>
        <dbReference type="EMBL" id="ETF06827.1"/>
    </source>
</evidence>
<dbReference type="HOGENOM" id="CLU_1282325_0_0_6"/>
<dbReference type="AlphaFoldDB" id="V8R4H7"/>
<keyword evidence="1" id="KW-0472">Membrane</keyword>
<gene>
    <name evidence="2" type="ORF">PMO01_18430</name>
</gene>
<proteinExistence type="predicted"/>
<dbReference type="PATRIC" id="fig|1395516.4.peg.3740"/>